<accession>A0A6H1Q3T7</accession>
<dbReference type="Proteomes" id="UP000501094">
    <property type="component" value="Chromosome"/>
</dbReference>
<protein>
    <recommendedName>
        <fullName evidence="1">Putative endonuclease Z1 domain-containing protein</fullName>
    </recommendedName>
</protein>
<dbReference type="InterPro" id="IPR018310">
    <property type="entry name" value="Put_endonuclease_Z1-dom"/>
</dbReference>
<dbReference type="Pfam" id="PF10593">
    <property type="entry name" value="Z1"/>
    <property type="match status" value="1"/>
</dbReference>
<feature type="domain" description="Putative endonuclease Z1" evidence="1">
    <location>
        <begin position="511"/>
        <end position="744"/>
    </location>
</feature>
<dbReference type="KEGG" id="peg:E5R92_03845"/>
<evidence type="ECO:0000313" key="2">
    <source>
        <dbReference type="EMBL" id="QIZ20915.1"/>
    </source>
</evidence>
<dbReference type="AlphaFoldDB" id="A0A6H1Q3T7"/>
<sequence>MSEKLNIQKKLLNSYKLLFASKKGFLDPIKWYPKTAKEIDDLLKSFIKESSSDAKKFENELKDFLETSFAQIIENDLTLSAKRSDHHEWLTEDKKIWKNANSTNAQFAWYESQSAFKIGNSAFNELDISTDGVLSLLEDPKRSGSWRTRGMVVGDVQSGKTSHYTGLITKAIDSGYKLIIVLSGIYNALRAQTQKRIEESTIKTTQPGELNKVFFATSKPDYIYRDGIRIIQAENDFSAASAKQISMTNLDPTIMIIKKNVPVLTNILMWLEKQDGIERTDKEWSWNEAKWKNDNHRQLLPKFQLSCDQPFLLIDDECDSASIDISPRKFKGPQDTWNEEQREAFRNTDPSKTNQLIRRILMCFKRNAYIGYTATPLANAFINYDSHTNDDGLDIFPTDFIRLLKRYDDHVGPEDVFGIAEKNYDPDEEIVSLSEDIDKNDRPQVKWVYDYRDDFDDPTFINEDGSIDEKERDEKYRQEAKDKNDVKGWLPLFHGMGHQCLYKQEDCLPPSLKEAINVFLINIATRYLRKKHNEHNSMLIHVSRFKGVQGSVVLQVKKYLKDLKDKTCYGQDQEIKNVIKKEFHNIWDNDTKKNFDLDKFPQTGEIEFKSLWDKIMEVITSETNPLDVVQINSQSDDILDYDRHENGWNVIVVGGAAISRGITLEGLNVSYFTRVAKIPTSDTLIQMGRWFGYRKGYEDLWRVYVPKTLHILFRQFSFTMEKARERFHELSEDGRRPIDYGMEIPCFPGWNLVSKTKGRDIEIVKEPYSSFTASSRTPVLYYKNKERIENIDLTKKLIDSLGNKYETEVEINKKLKSEKILTPTAFKDEKIDNELPIDEIRERIFKKGSKQVKLSKAYLWRNVDVDKIINFFGHYKSPTNLEWTCKIIAQQIKLLSINKKKNGSPILDKWNLGIFSAKDGINYPKFEFGSNKINVSLQQRTIKNHYNNFYSIKTLSDPQAEFMDINADQYNKGINKWLNLYKKTGKCVIKRKQINFLPAHFKQKLRQQRKEGLVIIYPWSTNFIKDFDKDQDINIGWQIITPPTRDEDDDDKLVFSKALNQPSRELRDEELKEIFNLDLFA</sequence>
<keyword evidence="3" id="KW-1185">Reference proteome</keyword>
<proteinExistence type="predicted"/>
<organism evidence="2 3">
    <name type="scientific">Candidatus Pelagibacter giovannonii</name>
    <dbReference type="NCBI Taxonomy" id="2563896"/>
    <lineage>
        <taxon>Bacteria</taxon>
        <taxon>Pseudomonadati</taxon>
        <taxon>Pseudomonadota</taxon>
        <taxon>Alphaproteobacteria</taxon>
        <taxon>Candidatus Pelagibacterales</taxon>
        <taxon>Candidatus Pelagibacteraceae</taxon>
        <taxon>Candidatus Pelagibacter</taxon>
    </lineage>
</organism>
<name>A0A6H1Q3T7_9PROT</name>
<gene>
    <name evidence="2" type="ORF">E5R92_03845</name>
</gene>
<evidence type="ECO:0000313" key="3">
    <source>
        <dbReference type="Proteomes" id="UP000501094"/>
    </source>
</evidence>
<evidence type="ECO:0000259" key="1">
    <source>
        <dbReference type="Pfam" id="PF10593"/>
    </source>
</evidence>
<dbReference type="RefSeq" id="WP_168606793.1">
    <property type="nucleotide sequence ID" value="NZ_CP038852.1"/>
</dbReference>
<reference evidence="2 3" key="1">
    <citation type="journal article" date="2020" name="Nat. Microbiol.">
        <title>Lysogenic host-virus interactions in SAR11 marine bacteria.</title>
        <authorList>
            <person name="Morris R.M."/>
            <person name="Cain K.R."/>
            <person name="Hvorecny K.L."/>
            <person name="Kollman J.M."/>
        </authorList>
    </citation>
    <scope>NUCLEOTIDE SEQUENCE [LARGE SCALE GENOMIC DNA]</scope>
    <source>
        <strain evidence="2 3">NP1</strain>
    </source>
</reference>
<dbReference type="EMBL" id="CP038852">
    <property type="protein sequence ID" value="QIZ20915.1"/>
    <property type="molecule type" value="Genomic_DNA"/>
</dbReference>